<dbReference type="SMART" id="SM00360">
    <property type="entry name" value="RRM"/>
    <property type="match status" value="3"/>
</dbReference>
<evidence type="ECO:0000256" key="1">
    <source>
        <dbReference type="ARBA" id="ARBA00022737"/>
    </source>
</evidence>
<feature type="region of interest" description="Disordered" evidence="4">
    <location>
        <begin position="45"/>
        <end position="78"/>
    </location>
</feature>
<evidence type="ECO:0000256" key="4">
    <source>
        <dbReference type="SAM" id="MobiDB-lite"/>
    </source>
</evidence>
<sequence length="477" mass="51389">MEAMTMHGGGVDGHAVAAAAAAAVLARSAPRDIVTCGDDGRGAFDRARRRATDEDGDGSGSSPRSGARSWASSGGSSSMTMMKTHANLYVKNISDRIDELMLRRLFEACGEVRSCCVIRDVSTNRSRGFGFVKFAEVDKAADAIAKFHGKEYAGKTLEVKFANTDGESDDANPTSNAPPSDNIYVKGLPPNWTHDDLKTYFSEFGHIIECRLLHANKSTSSGALIRFLRDSEATDAVTLGNGRMLVGVSTPLVVRYAEPQGKNKRAQGSSPPQTSSFVSQSALPTPIVAPAKLAPRRDDSAHDEMHFNDMFNSMGIKTITSSNSLNDLLGVFAPSEEDVAAAAILGSSPSRFDAPHENGTSSRQYAQQQQQQQPNMQSLYPPGFSVQQTVNRSPPSFYMTCVQNLPITANELMMYQLFSPYGAIISAQVLRDEWTGLCTGIGVVNFRNELDALAAKNALHMKPIGNNILSITVRPPN</sequence>
<dbReference type="InterPro" id="IPR035979">
    <property type="entry name" value="RBD_domain_sf"/>
</dbReference>
<dbReference type="InterPro" id="IPR012677">
    <property type="entry name" value="Nucleotide-bd_a/b_plait_sf"/>
</dbReference>
<feature type="compositionally biased region" description="Polar residues" evidence="4">
    <location>
        <begin position="266"/>
        <end position="281"/>
    </location>
</feature>
<evidence type="ECO:0000259" key="5">
    <source>
        <dbReference type="PROSITE" id="PS50102"/>
    </source>
</evidence>
<dbReference type="SUPFAM" id="SSF54928">
    <property type="entry name" value="RNA-binding domain, RBD"/>
    <property type="match status" value="2"/>
</dbReference>
<keyword evidence="1" id="KW-0677">Repeat</keyword>
<feature type="region of interest" description="Disordered" evidence="4">
    <location>
        <begin position="348"/>
        <end position="381"/>
    </location>
</feature>
<feature type="region of interest" description="Disordered" evidence="4">
    <location>
        <begin position="260"/>
        <end position="281"/>
    </location>
</feature>
<organism evidence="6">
    <name type="scientific">Ostreococcus mediterraneus</name>
    <dbReference type="NCBI Taxonomy" id="1486918"/>
    <lineage>
        <taxon>Eukaryota</taxon>
        <taxon>Viridiplantae</taxon>
        <taxon>Chlorophyta</taxon>
        <taxon>Mamiellophyceae</taxon>
        <taxon>Mamiellales</taxon>
        <taxon>Bathycoccaceae</taxon>
        <taxon>Ostreococcus</taxon>
    </lineage>
</organism>
<feature type="domain" description="RRM" evidence="5">
    <location>
        <begin position="86"/>
        <end position="164"/>
    </location>
</feature>
<dbReference type="PROSITE" id="PS50102">
    <property type="entry name" value="RRM"/>
    <property type="match status" value="3"/>
</dbReference>
<name>A0A7S0KN30_9CHLO</name>
<dbReference type="PANTHER" id="PTHR24012">
    <property type="entry name" value="RNA BINDING PROTEIN"/>
    <property type="match status" value="1"/>
</dbReference>
<dbReference type="GO" id="GO:0003723">
    <property type="term" value="F:RNA binding"/>
    <property type="evidence" value="ECO:0007669"/>
    <property type="project" value="UniProtKB-UniRule"/>
</dbReference>
<feature type="domain" description="RRM" evidence="5">
    <location>
        <begin position="181"/>
        <end position="259"/>
    </location>
</feature>
<evidence type="ECO:0000313" key="6">
    <source>
        <dbReference type="EMBL" id="CAD8587104.1"/>
    </source>
</evidence>
<gene>
    <name evidence="6" type="ORF">OMED0929_LOCUS6276</name>
</gene>
<protein>
    <recommendedName>
        <fullName evidence="5">RRM domain-containing protein</fullName>
    </recommendedName>
</protein>
<dbReference type="Pfam" id="PF00076">
    <property type="entry name" value="RRM_1"/>
    <property type="match status" value="3"/>
</dbReference>
<feature type="compositionally biased region" description="Low complexity" evidence="4">
    <location>
        <begin position="60"/>
        <end position="78"/>
    </location>
</feature>
<proteinExistence type="predicted"/>
<dbReference type="InterPro" id="IPR000504">
    <property type="entry name" value="RRM_dom"/>
</dbReference>
<accession>A0A7S0KN30</accession>
<dbReference type="CDD" id="cd00590">
    <property type="entry name" value="RRM_SF"/>
    <property type="match status" value="2"/>
</dbReference>
<keyword evidence="2 3" id="KW-0694">RNA-binding</keyword>
<dbReference type="Gene3D" id="3.30.70.330">
    <property type="match status" value="3"/>
</dbReference>
<reference evidence="6" key="1">
    <citation type="submission" date="2021-01" db="EMBL/GenBank/DDBJ databases">
        <authorList>
            <person name="Corre E."/>
            <person name="Pelletier E."/>
            <person name="Niang G."/>
            <person name="Scheremetjew M."/>
            <person name="Finn R."/>
            <person name="Kale V."/>
            <person name="Holt S."/>
            <person name="Cochrane G."/>
            <person name="Meng A."/>
            <person name="Brown T."/>
            <person name="Cohen L."/>
        </authorList>
    </citation>
    <scope>NUCLEOTIDE SEQUENCE</scope>
    <source>
        <strain evidence="6">Clade-D-RCC2572</strain>
    </source>
</reference>
<evidence type="ECO:0000256" key="3">
    <source>
        <dbReference type="PROSITE-ProRule" id="PRU00176"/>
    </source>
</evidence>
<dbReference type="AlphaFoldDB" id="A0A7S0KN30"/>
<feature type="domain" description="RRM" evidence="5">
    <location>
        <begin position="398"/>
        <end position="476"/>
    </location>
</feature>
<evidence type="ECO:0000256" key="2">
    <source>
        <dbReference type="ARBA" id="ARBA00022884"/>
    </source>
</evidence>
<dbReference type="EMBL" id="HBEW01007429">
    <property type="protein sequence ID" value="CAD8587104.1"/>
    <property type="molecule type" value="Transcribed_RNA"/>
</dbReference>